<dbReference type="Pfam" id="PF00805">
    <property type="entry name" value="Pentapeptide"/>
    <property type="match status" value="1"/>
</dbReference>
<dbReference type="PANTHER" id="PTHR14136:SF17">
    <property type="entry name" value="BTB_POZ DOMAIN-CONTAINING PROTEIN KCTD9"/>
    <property type="match status" value="1"/>
</dbReference>
<keyword evidence="3" id="KW-1185">Reference proteome</keyword>
<accession>A0ABV9UBM7</accession>
<dbReference type="PANTHER" id="PTHR14136">
    <property type="entry name" value="BTB_POZ DOMAIN-CONTAINING PROTEIN KCTD9"/>
    <property type="match status" value="1"/>
</dbReference>
<dbReference type="EMBL" id="JBHSIT010000021">
    <property type="protein sequence ID" value="MFC4913876.1"/>
    <property type="molecule type" value="Genomic_DNA"/>
</dbReference>
<comment type="caution">
    <text evidence="2">The sequence shown here is derived from an EMBL/GenBank/DDBJ whole genome shotgun (WGS) entry which is preliminary data.</text>
</comment>
<evidence type="ECO:0000313" key="2">
    <source>
        <dbReference type="EMBL" id="MFC4913876.1"/>
    </source>
</evidence>
<dbReference type="InterPro" id="IPR051082">
    <property type="entry name" value="Pentapeptide-BTB/POZ_domain"/>
</dbReference>
<gene>
    <name evidence="2" type="ORF">ACFPCY_41780</name>
</gene>
<feature type="region of interest" description="Disordered" evidence="1">
    <location>
        <begin position="238"/>
        <end position="421"/>
    </location>
</feature>
<feature type="compositionally biased region" description="Basic and acidic residues" evidence="1">
    <location>
        <begin position="34"/>
        <end position="61"/>
    </location>
</feature>
<protein>
    <submittedName>
        <fullName evidence="2">Pentapeptide repeat-containing protein</fullName>
    </submittedName>
</protein>
<dbReference type="Proteomes" id="UP001595872">
    <property type="component" value="Unassembled WGS sequence"/>
</dbReference>
<feature type="region of interest" description="Disordered" evidence="1">
    <location>
        <begin position="151"/>
        <end position="174"/>
    </location>
</feature>
<dbReference type="Gene3D" id="2.160.20.80">
    <property type="entry name" value="E3 ubiquitin-protein ligase SopA"/>
    <property type="match status" value="1"/>
</dbReference>
<feature type="region of interest" description="Disordered" evidence="1">
    <location>
        <begin position="1"/>
        <end position="61"/>
    </location>
</feature>
<feature type="region of interest" description="Disordered" evidence="1">
    <location>
        <begin position="512"/>
        <end position="531"/>
    </location>
</feature>
<feature type="compositionally biased region" description="Basic and acidic residues" evidence="1">
    <location>
        <begin position="254"/>
        <end position="281"/>
    </location>
</feature>
<sequence>MRERPGSVVARQNAAPRDPGRHGSGLHGANLHGADPRRADPRGADPRGADLRRADPRGADLRRADLRGAGLRGADLRGAGLRRADLRCADLRGADRRGADRRGADRRRAGLRGAEPRRAGLRGIGLCGLWGDLRGGGLLERFGYAPGVRPGAGQAGGRLRRDVQGTRAGREGGRAERGELVAAAPFGQGADEGAVGGGEQAAEFGGGGQRHVGLVVGGGLGRGGPSGERPPVEGDAARAVAPLVRQPDGPVGGDAKRRGIARDARRDLLERAARADPERPVVQHGQRRRGRDGPAGRDGVQQPALPGERDQAGVLRLVRGGQAARRHDRDPSVVVGPVAGGDVAGVAEQRDVRAARQDPPQDVGGERHGGAGPPVGGGGGAVPDGLALAEDEDGQPRRGVGQRTGGPLPRQGPAAQHDVRQRGRVVALAVGRRVDRQHLAGVQPVLRAGYPHPAVLGEGLEGLRARQVGGVGVLDGRGDPDPVGVVPQARQDAVVEVDAARRRLLGHARALSCSPAPDHRTAAGPAAVPAA</sequence>
<name>A0ABV9UBM7_9ACTN</name>
<feature type="compositionally biased region" description="Gly residues" evidence="1">
    <location>
        <begin position="370"/>
        <end position="382"/>
    </location>
</feature>
<organism evidence="2 3">
    <name type="scientific">Actinomadura gamaensis</name>
    <dbReference type="NCBI Taxonomy" id="1763541"/>
    <lineage>
        <taxon>Bacteria</taxon>
        <taxon>Bacillati</taxon>
        <taxon>Actinomycetota</taxon>
        <taxon>Actinomycetes</taxon>
        <taxon>Streptosporangiales</taxon>
        <taxon>Thermomonosporaceae</taxon>
        <taxon>Actinomadura</taxon>
    </lineage>
</organism>
<proteinExistence type="predicted"/>
<evidence type="ECO:0000256" key="1">
    <source>
        <dbReference type="SAM" id="MobiDB-lite"/>
    </source>
</evidence>
<feature type="compositionally biased region" description="Low complexity" evidence="1">
    <location>
        <begin position="522"/>
        <end position="531"/>
    </location>
</feature>
<reference evidence="3" key="1">
    <citation type="journal article" date="2019" name="Int. J. Syst. Evol. Microbiol.">
        <title>The Global Catalogue of Microorganisms (GCM) 10K type strain sequencing project: providing services to taxonomists for standard genome sequencing and annotation.</title>
        <authorList>
            <consortium name="The Broad Institute Genomics Platform"/>
            <consortium name="The Broad Institute Genome Sequencing Center for Infectious Disease"/>
            <person name="Wu L."/>
            <person name="Ma J."/>
        </authorList>
    </citation>
    <scope>NUCLEOTIDE SEQUENCE [LARGE SCALE GENOMIC DNA]</scope>
    <source>
        <strain evidence="3">KLKA75</strain>
    </source>
</reference>
<dbReference type="RefSeq" id="WP_378265375.1">
    <property type="nucleotide sequence ID" value="NZ_JBHSIT010000021.1"/>
</dbReference>
<dbReference type="InterPro" id="IPR001646">
    <property type="entry name" value="5peptide_repeat"/>
</dbReference>
<feature type="compositionally biased region" description="Basic and acidic residues" evidence="1">
    <location>
        <begin position="159"/>
        <end position="174"/>
    </location>
</feature>
<evidence type="ECO:0000313" key="3">
    <source>
        <dbReference type="Proteomes" id="UP001595872"/>
    </source>
</evidence>
<dbReference type="SUPFAM" id="SSF141571">
    <property type="entry name" value="Pentapeptide repeat-like"/>
    <property type="match status" value="1"/>
</dbReference>